<dbReference type="EMBL" id="DTFF01000012">
    <property type="protein sequence ID" value="HGI87009.1"/>
    <property type="molecule type" value="Genomic_DNA"/>
</dbReference>
<dbReference type="AlphaFoldDB" id="A0A7C4FGA2"/>
<gene>
    <name evidence="2" type="ORF">ENV14_01220</name>
</gene>
<proteinExistence type="predicted"/>
<name>A0A7C4FGA2_9CREN</name>
<feature type="domain" description="Putative phage metallopeptidase" evidence="1">
    <location>
        <begin position="3"/>
        <end position="107"/>
    </location>
</feature>
<accession>A0A7C4FGA2</accession>
<evidence type="ECO:0000259" key="1">
    <source>
        <dbReference type="Pfam" id="PF18894"/>
    </source>
</evidence>
<reference evidence="2" key="1">
    <citation type="journal article" date="2020" name="mSystems">
        <title>Genome- and Community-Level Interaction Insights into Carbon Utilization and Element Cycling Functions of Hydrothermarchaeota in Hydrothermal Sediment.</title>
        <authorList>
            <person name="Zhou Z."/>
            <person name="Liu Y."/>
            <person name="Xu W."/>
            <person name="Pan J."/>
            <person name="Luo Z.H."/>
            <person name="Li M."/>
        </authorList>
    </citation>
    <scope>NUCLEOTIDE SEQUENCE [LARGE SCALE GENOMIC DNA]</scope>
    <source>
        <strain evidence="2">SpSt-732</strain>
    </source>
</reference>
<dbReference type="Pfam" id="PF18894">
    <property type="entry name" value="PhageMetallopep"/>
    <property type="match status" value="1"/>
</dbReference>
<protein>
    <submittedName>
        <fullName evidence="2">Metallopeptidase</fullName>
    </submittedName>
</protein>
<evidence type="ECO:0000313" key="2">
    <source>
        <dbReference type="EMBL" id="HGI87009.1"/>
    </source>
</evidence>
<sequence>MTELVKDVVSTLRDFFPNIDVNRVKVVVCRGCRSKAVARIHMLPSVWRFILGLEPVYVIEVIEKNFFVLPESKRVKVLIHELLHIPKNFSGGLRPHGKHVNSHVVEKLYREYAKRKGSITT</sequence>
<comment type="caution">
    <text evidence="2">The sequence shown here is derived from an EMBL/GenBank/DDBJ whole genome shotgun (WGS) entry which is preliminary data.</text>
</comment>
<organism evidence="2">
    <name type="scientific">Ignisphaera aggregans</name>
    <dbReference type="NCBI Taxonomy" id="334771"/>
    <lineage>
        <taxon>Archaea</taxon>
        <taxon>Thermoproteota</taxon>
        <taxon>Thermoprotei</taxon>
        <taxon>Desulfurococcales</taxon>
        <taxon>Desulfurococcaceae</taxon>
        <taxon>Ignisphaera</taxon>
    </lineage>
</organism>
<dbReference type="InterPro" id="IPR043998">
    <property type="entry name" value="Put_Metallopep"/>
</dbReference>